<dbReference type="EMBL" id="FN430335">
    <property type="protein sequence ID" value="CAZ84841.1"/>
    <property type="molecule type" value="Genomic_DNA"/>
</dbReference>
<proteinExistence type="predicted"/>
<dbReference type="RefSeq" id="XP_002840650.1">
    <property type="nucleotide sequence ID" value="XM_002840604.1"/>
</dbReference>
<evidence type="ECO:0000313" key="3">
    <source>
        <dbReference type="EMBL" id="CAZ84841.1"/>
    </source>
</evidence>
<dbReference type="HOGENOM" id="CLU_2039773_0_0_1"/>
<keyword evidence="1" id="KW-0472">Membrane</keyword>
<feature type="chain" id="PRO_5003072798" evidence="2">
    <location>
        <begin position="19"/>
        <end position="121"/>
    </location>
</feature>
<dbReference type="Proteomes" id="UP000006911">
    <property type="component" value="Unassembled WGS sequence"/>
</dbReference>
<dbReference type="KEGG" id="tml:GSTUM_00009291001"/>
<reference evidence="3 4" key="1">
    <citation type="journal article" date="2010" name="Nature">
        <title>Perigord black truffle genome uncovers evolutionary origins and mechanisms of symbiosis.</title>
        <authorList>
            <person name="Martin F."/>
            <person name="Kohler A."/>
            <person name="Murat C."/>
            <person name="Balestrini R."/>
            <person name="Coutinho P.M."/>
            <person name="Jaillon O."/>
            <person name="Montanini B."/>
            <person name="Morin E."/>
            <person name="Noel B."/>
            <person name="Percudani R."/>
            <person name="Porcel B."/>
            <person name="Rubini A."/>
            <person name="Amicucci A."/>
            <person name="Amselem J."/>
            <person name="Anthouard V."/>
            <person name="Arcioni S."/>
            <person name="Artiguenave F."/>
            <person name="Aury J.M."/>
            <person name="Ballario P."/>
            <person name="Bolchi A."/>
            <person name="Brenna A."/>
            <person name="Brun A."/>
            <person name="Buee M."/>
            <person name="Cantarel B."/>
            <person name="Chevalier G."/>
            <person name="Couloux A."/>
            <person name="Da Silva C."/>
            <person name="Denoeud F."/>
            <person name="Duplessis S."/>
            <person name="Ghignone S."/>
            <person name="Hilselberger B."/>
            <person name="Iotti M."/>
            <person name="Marcais B."/>
            <person name="Mello A."/>
            <person name="Miranda M."/>
            <person name="Pacioni G."/>
            <person name="Quesneville H."/>
            <person name="Riccioni C."/>
            <person name="Ruotolo R."/>
            <person name="Splivallo R."/>
            <person name="Stocchi V."/>
            <person name="Tisserant E."/>
            <person name="Viscomi A.R."/>
            <person name="Zambonelli A."/>
            <person name="Zampieri E."/>
            <person name="Henrissat B."/>
            <person name="Lebrun M.H."/>
            <person name="Paolocci F."/>
            <person name="Bonfante P."/>
            <person name="Ottonello S."/>
            <person name="Wincker P."/>
        </authorList>
    </citation>
    <scope>NUCLEOTIDE SEQUENCE [LARGE SCALE GENOMIC DNA]</scope>
    <source>
        <strain evidence="3 4">Mel28</strain>
    </source>
</reference>
<dbReference type="GeneID" id="9186877"/>
<organism evidence="3 4">
    <name type="scientific">Tuber melanosporum (strain Mel28)</name>
    <name type="common">Perigord black truffle</name>
    <dbReference type="NCBI Taxonomy" id="656061"/>
    <lineage>
        <taxon>Eukaryota</taxon>
        <taxon>Fungi</taxon>
        <taxon>Dikarya</taxon>
        <taxon>Ascomycota</taxon>
        <taxon>Pezizomycotina</taxon>
        <taxon>Pezizomycetes</taxon>
        <taxon>Pezizales</taxon>
        <taxon>Tuberaceae</taxon>
        <taxon>Tuber</taxon>
    </lineage>
</organism>
<dbReference type="InParanoid" id="D5GJZ8"/>
<dbReference type="AlphaFoldDB" id="D5GJZ8"/>
<protein>
    <submittedName>
        <fullName evidence="3">(Perigord truffle) hypothetical protein</fullName>
    </submittedName>
</protein>
<evidence type="ECO:0000256" key="1">
    <source>
        <dbReference type="SAM" id="Phobius"/>
    </source>
</evidence>
<keyword evidence="4" id="KW-1185">Reference proteome</keyword>
<name>D5GJZ8_TUBMM</name>
<feature type="transmembrane region" description="Helical" evidence="1">
    <location>
        <begin position="41"/>
        <end position="61"/>
    </location>
</feature>
<keyword evidence="1" id="KW-0812">Transmembrane</keyword>
<accession>D5GJZ8</accession>
<evidence type="ECO:0000313" key="4">
    <source>
        <dbReference type="Proteomes" id="UP000006911"/>
    </source>
</evidence>
<feature type="signal peptide" evidence="2">
    <location>
        <begin position="1"/>
        <end position="18"/>
    </location>
</feature>
<evidence type="ECO:0000256" key="2">
    <source>
        <dbReference type="SAM" id="SignalP"/>
    </source>
</evidence>
<keyword evidence="2" id="KW-0732">Signal</keyword>
<keyword evidence="1" id="KW-1133">Transmembrane helix</keyword>
<sequence>MVFFTSCFLLLHSFACSAHPHYSTYTHLLPQPNSPPASLVASFHLALIWFVCTLCVSYFVYSIHFFFPVFLAGKTAVSIITISQIFQHYPPPSPDTPIAPHHFLYRLTPALASHTPQGLTF</sequence>
<gene>
    <name evidence="3" type="ORF">GSTUM_00009291001</name>
</gene>